<evidence type="ECO:0000313" key="4">
    <source>
        <dbReference type="RefSeq" id="XP_065653156.1"/>
    </source>
</evidence>
<reference evidence="3 4" key="1">
    <citation type="submission" date="2025-05" db="UniProtKB">
        <authorList>
            <consortium name="RefSeq"/>
        </authorList>
    </citation>
    <scope>IDENTIFICATION</scope>
</reference>
<organism evidence="2 3">
    <name type="scientific">Hydra vulgaris</name>
    <name type="common">Hydra</name>
    <name type="synonym">Hydra attenuata</name>
    <dbReference type="NCBI Taxonomy" id="6087"/>
    <lineage>
        <taxon>Eukaryota</taxon>
        <taxon>Metazoa</taxon>
        <taxon>Cnidaria</taxon>
        <taxon>Hydrozoa</taxon>
        <taxon>Hydroidolina</taxon>
        <taxon>Anthoathecata</taxon>
        <taxon>Aplanulata</taxon>
        <taxon>Hydridae</taxon>
        <taxon>Hydra</taxon>
    </lineage>
</organism>
<dbReference type="InterPro" id="IPR013783">
    <property type="entry name" value="Ig-like_fold"/>
</dbReference>
<dbReference type="InterPro" id="IPR007110">
    <property type="entry name" value="Ig-like_dom"/>
</dbReference>
<dbReference type="InterPro" id="IPR003599">
    <property type="entry name" value="Ig_sub"/>
</dbReference>
<dbReference type="Proteomes" id="UP001652625">
    <property type="component" value="Chromosome 05"/>
</dbReference>
<evidence type="ECO:0000313" key="3">
    <source>
        <dbReference type="RefSeq" id="XP_065653155.1"/>
    </source>
</evidence>
<dbReference type="PANTHER" id="PTHR47633">
    <property type="entry name" value="IMMUNOGLOBULIN"/>
    <property type="match status" value="1"/>
</dbReference>
<keyword evidence="2" id="KW-1185">Reference proteome</keyword>
<sequence length="200" mass="22703">MGNEDDEVAQLNMVAQIEITPEEVYTSGRRASKQLFMTAGINVMLMPATPIPSPLSHAYPEIISKPTDLDVVVGNNAEFQITLKNCDNDTVVSWTKNGILLLTLGRIQIWNDGNTFFLRIKQVEETDEGMYECRIRNNVGEIMCDASLAVYTSDIDEDENDEDEVEEFENIHNQEELCFEKKLEPEYVVYQGNSVNLEEI</sequence>
<protein>
    <submittedName>
        <fullName evidence="3 4">Obscurin-like</fullName>
    </submittedName>
</protein>
<dbReference type="Gene3D" id="2.60.40.10">
    <property type="entry name" value="Immunoglobulins"/>
    <property type="match status" value="1"/>
</dbReference>
<dbReference type="InterPro" id="IPR013098">
    <property type="entry name" value="Ig_I-set"/>
</dbReference>
<proteinExistence type="predicted"/>
<name>A0ABM4BVC6_HYDVU</name>
<dbReference type="PROSITE" id="PS50835">
    <property type="entry name" value="IG_LIKE"/>
    <property type="match status" value="1"/>
</dbReference>
<gene>
    <name evidence="3 4" type="primary">LOC136080445</name>
</gene>
<dbReference type="GeneID" id="136080445"/>
<evidence type="ECO:0000259" key="1">
    <source>
        <dbReference type="PROSITE" id="PS50835"/>
    </source>
</evidence>
<dbReference type="SUPFAM" id="SSF48726">
    <property type="entry name" value="Immunoglobulin"/>
    <property type="match status" value="1"/>
</dbReference>
<dbReference type="Pfam" id="PF07679">
    <property type="entry name" value="I-set"/>
    <property type="match status" value="1"/>
</dbReference>
<dbReference type="PANTHER" id="PTHR47633:SF4">
    <property type="entry name" value="MYOPALLADIN ISOFORM X1"/>
    <property type="match status" value="1"/>
</dbReference>
<dbReference type="RefSeq" id="XP_065653156.1">
    <property type="nucleotide sequence ID" value="XM_065797084.1"/>
</dbReference>
<dbReference type="SMART" id="SM00409">
    <property type="entry name" value="IG"/>
    <property type="match status" value="1"/>
</dbReference>
<evidence type="ECO:0000313" key="2">
    <source>
        <dbReference type="Proteomes" id="UP001652625"/>
    </source>
</evidence>
<accession>A0ABM4BVC6</accession>
<dbReference type="RefSeq" id="XP_065653155.1">
    <property type="nucleotide sequence ID" value="XM_065797083.1"/>
</dbReference>
<dbReference type="InterPro" id="IPR036179">
    <property type="entry name" value="Ig-like_dom_sf"/>
</dbReference>
<feature type="domain" description="Ig-like" evidence="1">
    <location>
        <begin position="60"/>
        <end position="149"/>
    </location>
</feature>